<dbReference type="Proteomes" id="UP000502179">
    <property type="component" value="Chromosome"/>
</dbReference>
<evidence type="ECO:0000313" key="1">
    <source>
        <dbReference type="EMBL" id="QIJ72627.1"/>
    </source>
</evidence>
<keyword evidence="1" id="KW-0723">Serine/threonine-protein kinase</keyword>
<keyword evidence="2" id="KW-1185">Reference proteome</keyword>
<evidence type="ECO:0000313" key="2">
    <source>
        <dbReference type="Proteomes" id="UP000502179"/>
    </source>
</evidence>
<dbReference type="AlphaFoldDB" id="A0A6G7PYG8"/>
<accession>A0A6G7PYG8</accession>
<sequence>MMPDKKILELATPYLPPGKKPRLFTDTSDFMRINPYDIICIGKRHYLVLREEKERRFGMDEPKYWVKRTIELETGEHRIVKLTFHESFPLKLGEITIICYRSPEKEARILDLVRGHPNFMQGFTVRDTRGNPVRVIEIIRGKPIDYFVAQLALDHYRYFRDHFPRFLEYFLIGARALAFLHAHGERHGDVRRDHLYLETETMTPKWIDFDYNFDYQENPFGLDIFGLGSILLFLAGGGIYTPARVAEELGKEVAQRIDESDFSLIYRWRIMNLKKLFPYIPQELNYVLMHFSTGAEVFYESVEELLEDLAPVVKMAKEGRHVST</sequence>
<dbReference type="GO" id="GO:0004674">
    <property type="term" value="F:protein serine/threonine kinase activity"/>
    <property type="evidence" value="ECO:0007669"/>
    <property type="project" value="UniProtKB-KW"/>
</dbReference>
<dbReference type="Gene3D" id="3.30.200.20">
    <property type="entry name" value="Phosphorylase Kinase, domain 1"/>
    <property type="match status" value="1"/>
</dbReference>
<dbReference type="SUPFAM" id="SSF56112">
    <property type="entry name" value="Protein kinase-like (PK-like)"/>
    <property type="match status" value="1"/>
</dbReference>
<organism evidence="1 2">
    <name type="scientific">Thermosulfuriphilus ammonigenes</name>
    <dbReference type="NCBI Taxonomy" id="1936021"/>
    <lineage>
        <taxon>Bacteria</taxon>
        <taxon>Pseudomonadati</taxon>
        <taxon>Thermodesulfobacteriota</taxon>
        <taxon>Thermodesulfobacteria</taxon>
        <taxon>Thermodesulfobacteriales</taxon>
        <taxon>Thermodesulfobacteriaceae</taxon>
        <taxon>Thermosulfuriphilus</taxon>
    </lineage>
</organism>
<protein>
    <submittedName>
        <fullName evidence="1">Serine/threonine protein kinase</fullName>
    </submittedName>
</protein>
<name>A0A6G7PYG8_9BACT</name>
<gene>
    <name evidence="1" type="ORF">G4V39_10235</name>
</gene>
<reference evidence="1 2" key="1">
    <citation type="submission" date="2020-02" db="EMBL/GenBank/DDBJ databases">
        <title>Genome analysis of Thermosulfuriphilus ammonigenes ST65T, an anaerobic thermophilic chemolithoautotrophic bacterium isolated from a deep-sea hydrothermal vent.</title>
        <authorList>
            <person name="Slobodkina G."/>
            <person name="Allioux M."/>
            <person name="Merkel A."/>
            <person name="Alain K."/>
            <person name="Jebbar M."/>
            <person name="Slobodkin A."/>
        </authorList>
    </citation>
    <scope>NUCLEOTIDE SEQUENCE [LARGE SCALE GENOMIC DNA]</scope>
    <source>
        <strain evidence="1 2">ST65</strain>
    </source>
</reference>
<keyword evidence="1" id="KW-0808">Transferase</keyword>
<dbReference type="InterPro" id="IPR011009">
    <property type="entry name" value="Kinase-like_dom_sf"/>
</dbReference>
<dbReference type="KEGG" id="tav:G4V39_10235"/>
<keyword evidence="1" id="KW-0418">Kinase</keyword>
<proteinExistence type="predicted"/>
<dbReference type="EMBL" id="CP048877">
    <property type="protein sequence ID" value="QIJ72627.1"/>
    <property type="molecule type" value="Genomic_DNA"/>
</dbReference>
<dbReference type="Gene3D" id="1.10.510.10">
    <property type="entry name" value="Transferase(Phosphotransferase) domain 1"/>
    <property type="match status" value="1"/>
</dbReference>